<feature type="compositionally biased region" description="Basic residues" evidence="1">
    <location>
        <begin position="1"/>
        <end position="10"/>
    </location>
</feature>
<feature type="compositionally biased region" description="Polar residues" evidence="1">
    <location>
        <begin position="16"/>
        <end position="36"/>
    </location>
</feature>
<feature type="compositionally biased region" description="Basic and acidic residues" evidence="1">
    <location>
        <begin position="86"/>
        <end position="95"/>
    </location>
</feature>
<dbReference type="RefSeq" id="XP_058310605.1">
    <property type="nucleotide sequence ID" value="XM_058451143.1"/>
</dbReference>
<organism evidence="2 3">
    <name type="scientific">Penicillium cinerascens</name>
    <dbReference type="NCBI Taxonomy" id="70096"/>
    <lineage>
        <taxon>Eukaryota</taxon>
        <taxon>Fungi</taxon>
        <taxon>Dikarya</taxon>
        <taxon>Ascomycota</taxon>
        <taxon>Pezizomycotina</taxon>
        <taxon>Eurotiomycetes</taxon>
        <taxon>Eurotiomycetidae</taxon>
        <taxon>Eurotiales</taxon>
        <taxon>Aspergillaceae</taxon>
        <taxon>Penicillium</taxon>
    </lineage>
</organism>
<proteinExistence type="predicted"/>
<comment type="caution">
    <text evidence="2">The sequence shown here is derived from an EMBL/GenBank/DDBJ whole genome shotgun (WGS) entry which is preliminary data.</text>
</comment>
<dbReference type="EMBL" id="JAPQKR010000008">
    <property type="protein sequence ID" value="KAJ5212435.1"/>
    <property type="molecule type" value="Genomic_DNA"/>
</dbReference>
<accession>A0A9W9T8H3</accession>
<reference evidence="2" key="2">
    <citation type="journal article" date="2023" name="IMA Fungus">
        <title>Comparative genomic study of the Penicillium genus elucidates a diverse pangenome and 15 lateral gene transfer events.</title>
        <authorList>
            <person name="Petersen C."/>
            <person name="Sorensen T."/>
            <person name="Nielsen M.R."/>
            <person name="Sondergaard T.E."/>
            <person name="Sorensen J.L."/>
            <person name="Fitzpatrick D.A."/>
            <person name="Frisvad J.C."/>
            <person name="Nielsen K.L."/>
        </authorList>
    </citation>
    <scope>NUCLEOTIDE SEQUENCE</scope>
    <source>
        <strain evidence="2">IBT 15544</strain>
    </source>
</reference>
<feature type="compositionally biased region" description="Low complexity" evidence="1">
    <location>
        <begin position="66"/>
        <end position="82"/>
    </location>
</feature>
<gene>
    <name evidence="2" type="ORF">N7498_004081</name>
</gene>
<dbReference type="GeneID" id="83178444"/>
<dbReference type="OrthoDB" id="4367615at2759"/>
<sequence>MSSPSRKKISPHPPSASLQKTATPKVSKEGSPSASGPTDVKPSPPPKDVSQPTGSESSKKENCMHSTQNSSSTSPQPTTYTYFMNTDKEPEHQESLNETVPAPKPKTKPTKPTKEQETERTVRYVKAFLDNQHDKHIISLPSIKLKDHTNFREWRANVELRLRMHQVWYLFEACTYYQDNSRIKPLDKDHELYVWYERMVDVAISIIFVSVSPEIRKHSCFLRAIEFHSVDDPMLCLMSHYDRAPEDISDIEDLHL</sequence>
<name>A0A9W9T8H3_9EURO</name>
<dbReference type="AlphaFoldDB" id="A0A9W9T8H3"/>
<keyword evidence="3" id="KW-1185">Reference proteome</keyword>
<feature type="region of interest" description="Disordered" evidence="1">
    <location>
        <begin position="1"/>
        <end position="119"/>
    </location>
</feature>
<evidence type="ECO:0000313" key="3">
    <source>
        <dbReference type="Proteomes" id="UP001150904"/>
    </source>
</evidence>
<evidence type="ECO:0000313" key="2">
    <source>
        <dbReference type="EMBL" id="KAJ5212435.1"/>
    </source>
</evidence>
<protein>
    <submittedName>
        <fullName evidence="2">Uncharacterized protein</fullName>
    </submittedName>
</protein>
<reference evidence="2" key="1">
    <citation type="submission" date="2022-12" db="EMBL/GenBank/DDBJ databases">
        <authorList>
            <person name="Petersen C."/>
        </authorList>
    </citation>
    <scope>NUCLEOTIDE SEQUENCE</scope>
    <source>
        <strain evidence="2">IBT 15544</strain>
    </source>
</reference>
<dbReference type="Proteomes" id="UP001150904">
    <property type="component" value="Unassembled WGS sequence"/>
</dbReference>
<evidence type="ECO:0000256" key="1">
    <source>
        <dbReference type="SAM" id="MobiDB-lite"/>
    </source>
</evidence>